<dbReference type="OrthoDB" id="410155at2759"/>
<accession>A0A4C1UR01</accession>
<dbReference type="GO" id="GO:0003964">
    <property type="term" value="F:RNA-directed DNA polymerase activity"/>
    <property type="evidence" value="ECO:0007669"/>
    <property type="project" value="UniProtKB-KW"/>
</dbReference>
<dbReference type="InterPro" id="IPR005135">
    <property type="entry name" value="Endo/exonuclease/phosphatase"/>
</dbReference>
<sequence length="263" mass="29718">MYIRIRLKCNVRVSCIRNCALVGRTNSRPRKRPSLRYRRPATLLPKRKSVGAAGTELRLFAAYRSPGTRFCSSDIHTIFEDHTPTILAGDLNAKHTVWGSRVVSPAGRQLLQDAEDYGYEVLGPDTPSHVPTDPRFGADVLDIVLCHRLPFPIHVEELYGTDTQHLPILITLGTTAHLTPARPQTHRTNWSAYQHALEELHIGKSFSSPEEVDSAALRLNYEIQAAYSPATTHLPAATCRRWDLPLRLQRALQHKRNLKRLWG</sequence>
<keyword evidence="3" id="KW-1185">Reference proteome</keyword>
<evidence type="ECO:0000259" key="1">
    <source>
        <dbReference type="Pfam" id="PF14529"/>
    </source>
</evidence>
<dbReference type="SUPFAM" id="SSF56219">
    <property type="entry name" value="DNase I-like"/>
    <property type="match status" value="1"/>
</dbReference>
<feature type="domain" description="Endonuclease/exonuclease/phosphatase" evidence="1">
    <location>
        <begin position="58"/>
        <end position="146"/>
    </location>
</feature>
<gene>
    <name evidence="2" type="primary">RTase</name>
    <name evidence="2" type="ORF">EVAR_19791_1</name>
</gene>
<evidence type="ECO:0000313" key="2">
    <source>
        <dbReference type="EMBL" id="GBP28749.1"/>
    </source>
</evidence>
<dbReference type="PANTHER" id="PTHR33273:SF4">
    <property type="entry name" value="ENDONUCLEASE_EXONUCLEASE_PHOSPHATASE DOMAIN-CONTAINING PROTEIN"/>
    <property type="match status" value="1"/>
</dbReference>
<dbReference type="PANTHER" id="PTHR33273">
    <property type="entry name" value="DOMAIN-CONTAINING PROTEIN, PUTATIVE-RELATED"/>
    <property type="match status" value="1"/>
</dbReference>
<organism evidence="2 3">
    <name type="scientific">Eumeta variegata</name>
    <name type="common">Bagworm moth</name>
    <name type="synonym">Eumeta japonica</name>
    <dbReference type="NCBI Taxonomy" id="151549"/>
    <lineage>
        <taxon>Eukaryota</taxon>
        <taxon>Metazoa</taxon>
        <taxon>Ecdysozoa</taxon>
        <taxon>Arthropoda</taxon>
        <taxon>Hexapoda</taxon>
        <taxon>Insecta</taxon>
        <taxon>Pterygota</taxon>
        <taxon>Neoptera</taxon>
        <taxon>Endopterygota</taxon>
        <taxon>Lepidoptera</taxon>
        <taxon>Glossata</taxon>
        <taxon>Ditrysia</taxon>
        <taxon>Tineoidea</taxon>
        <taxon>Psychidae</taxon>
        <taxon>Oiketicinae</taxon>
        <taxon>Eumeta</taxon>
    </lineage>
</organism>
<keyword evidence="2" id="KW-0808">Transferase</keyword>
<name>A0A4C1UR01_EUMVA</name>
<evidence type="ECO:0000313" key="3">
    <source>
        <dbReference type="Proteomes" id="UP000299102"/>
    </source>
</evidence>
<dbReference type="Gene3D" id="3.60.10.10">
    <property type="entry name" value="Endonuclease/exonuclease/phosphatase"/>
    <property type="match status" value="1"/>
</dbReference>
<dbReference type="InterPro" id="IPR036691">
    <property type="entry name" value="Endo/exonu/phosph_ase_sf"/>
</dbReference>
<keyword evidence="2" id="KW-0695">RNA-directed DNA polymerase</keyword>
<dbReference type="AlphaFoldDB" id="A0A4C1UR01"/>
<dbReference type="EMBL" id="BGZK01000211">
    <property type="protein sequence ID" value="GBP28749.1"/>
    <property type="molecule type" value="Genomic_DNA"/>
</dbReference>
<keyword evidence="2" id="KW-0548">Nucleotidyltransferase</keyword>
<protein>
    <submittedName>
        <fullName evidence="2">Probable RNA-directed DNA polymerase from transposon BS</fullName>
    </submittedName>
</protein>
<proteinExistence type="predicted"/>
<dbReference type="Pfam" id="PF14529">
    <property type="entry name" value="Exo_endo_phos_2"/>
    <property type="match status" value="1"/>
</dbReference>
<reference evidence="2 3" key="1">
    <citation type="journal article" date="2019" name="Commun. Biol.">
        <title>The bagworm genome reveals a unique fibroin gene that provides high tensile strength.</title>
        <authorList>
            <person name="Kono N."/>
            <person name="Nakamura H."/>
            <person name="Ohtoshi R."/>
            <person name="Tomita M."/>
            <person name="Numata K."/>
            <person name="Arakawa K."/>
        </authorList>
    </citation>
    <scope>NUCLEOTIDE SEQUENCE [LARGE SCALE GENOMIC DNA]</scope>
</reference>
<comment type="caution">
    <text evidence="2">The sequence shown here is derived from an EMBL/GenBank/DDBJ whole genome shotgun (WGS) entry which is preliminary data.</text>
</comment>
<dbReference type="Proteomes" id="UP000299102">
    <property type="component" value="Unassembled WGS sequence"/>
</dbReference>